<reference evidence="1" key="2">
    <citation type="journal article" date="2022" name="New Phytol.">
        <title>Evolutionary transition to the ectomycorrhizal habit in the genomes of a hyperdiverse lineage of mushroom-forming fungi.</title>
        <authorList>
            <person name="Looney B."/>
            <person name="Miyauchi S."/>
            <person name="Morin E."/>
            <person name="Drula E."/>
            <person name="Courty P.E."/>
            <person name="Kohler A."/>
            <person name="Kuo A."/>
            <person name="LaButti K."/>
            <person name="Pangilinan J."/>
            <person name="Lipzen A."/>
            <person name="Riley R."/>
            <person name="Andreopoulos W."/>
            <person name="He G."/>
            <person name="Johnson J."/>
            <person name="Nolan M."/>
            <person name="Tritt A."/>
            <person name="Barry K.W."/>
            <person name="Grigoriev I.V."/>
            <person name="Nagy L.G."/>
            <person name="Hibbett D."/>
            <person name="Henrissat B."/>
            <person name="Matheny P.B."/>
            <person name="Labbe J."/>
            <person name="Martin F.M."/>
        </authorList>
    </citation>
    <scope>NUCLEOTIDE SEQUENCE</scope>
    <source>
        <strain evidence="1">FP105234-sp</strain>
    </source>
</reference>
<evidence type="ECO:0000313" key="2">
    <source>
        <dbReference type="Proteomes" id="UP000814033"/>
    </source>
</evidence>
<reference evidence="1" key="1">
    <citation type="submission" date="2021-02" db="EMBL/GenBank/DDBJ databases">
        <authorList>
            <consortium name="DOE Joint Genome Institute"/>
            <person name="Ahrendt S."/>
            <person name="Looney B.P."/>
            <person name="Miyauchi S."/>
            <person name="Morin E."/>
            <person name="Drula E."/>
            <person name="Courty P.E."/>
            <person name="Chicoki N."/>
            <person name="Fauchery L."/>
            <person name="Kohler A."/>
            <person name="Kuo A."/>
            <person name="Labutti K."/>
            <person name="Pangilinan J."/>
            <person name="Lipzen A."/>
            <person name="Riley R."/>
            <person name="Andreopoulos W."/>
            <person name="He G."/>
            <person name="Johnson J."/>
            <person name="Barry K.W."/>
            <person name="Grigoriev I.V."/>
            <person name="Nagy L."/>
            <person name="Hibbett D."/>
            <person name="Henrissat B."/>
            <person name="Matheny P.B."/>
            <person name="Labbe J."/>
            <person name="Martin F."/>
        </authorList>
    </citation>
    <scope>NUCLEOTIDE SEQUENCE</scope>
    <source>
        <strain evidence="1">FP105234-sp</strain>
    </source>
</reference>
<organism evidence="1 2">
    <name type="scientific">Auriscalpium vulgare</name>
    <dbReference type="NCBI Taxonomy" id="40419"/>
    <lineage>
        <taxon>Eukaryota</taxon>
        <taxon>Fungi</taxon>
        <taxon>Dikarya</taxon>
        <taxon>Basidiomycota</taxon>
        <taxon>Agaricomycotina</taxon>
        <taxon>Agaricomycetes</taxon>
        <taxon>Russulales</taxon>
        <taxon>Auriscalpiaceae</taxon>
        <taxon>Auriscalpium</taxon>
    </lineage>
</organism>
<proteinExistence type="predicted"/>
<sequence>MVSPLKMKATMLMGRNLHARCLRCPRVRRYPQGRRCHQGHLRLTRSRSLVPRPRTMLHYRSTLRRPRRTSPPSDTFWKKAPRGRPHQTSDSSASHILRNPQTPLRTTQAQARAMRCNRSACHRCHRPPTSHSARAHRGSTRPRQTRRQTRRYSRRSHPSRPHRPRVSASAACVRSSASWRAA</sequence>
<keyword evidence="2" id="KW-1185">Reference proteome</keyword>
<dbReference type="Proteomes" id="UP000814033">
    <property type="component" value="Unassembled WGS sequence"/>
</dbReference>
<name>A0ACB8RPR7_9AGAM</name>
<evidence type="ECO:0000313" key="1">
    <source>
        <dbReference type="EMBL" id="KAI0045631.1"/>
    </source>
</evidence>
<comment type="caution">
    <text evidence="1">The sequence shown here is derived from an EMBL/GenBank/DDBJ whole genome shotgun (WGS) entry which is preliminary data.</text>
</comment>
<gene>
    <name evidence="1" type="ORF">FA95DRAFT_104974</name>
</gene>
<dbReference type="EMBL" id="MU275946">
    <property type="protein sequence ID" value="KAI0045631.1"/>
    <property type="molecule type" value="Genomic_DNA"/>
</dbReference>
<protein>
    <submittedName>
        <fullName evidence="1">Uncharacterized protein</fullName>
    </submittedName>
</protein>
<accession>A0ACB8RPR7</accession>